<gene>
    <name evidence="12" type="ORF">ACEWY4_023396</name>
</gene>
<evidence type="ECO:0000256" key="2">
    <source>
        <dbReference type="ARBA" id="ARBA00007738"/>
    </source>
</evidence>
<dbReference type="SUPFAM" id="SSF52768">
    <property type="entry name" value="Arginase/deacetylase"/>
    <property type="match status" value="1"/>
</dbReference>
<dbReference type="EC" id="3.5.1.98" evidence="3"/>
<comment type="caution">
    <text evidence="12">The sequence shown here is derived from an EMBL/GenBank/DDBJ whole genome shotgun (WGS) entry which is preliminary data.</text>
</comment>
<feature type="domain" description="Histone deacetylase" evidence="11">
    <location>
        <begin position="155"/>
        <end position="270"/>
    </location>
</feature>
<feature type="region of interest" description="Disordered" evidence="10">
    <location>
        <begin position="1"/>
        <end position="62"/>
    </location>
</feature>
<organism evidence="12 13">
    <name type="scientific">Coilia grayii</name>
    <name type="common">Gray's grenadier anchovy</name>
    <dbReference type="NCBI Taxonomy" id="363190"/>
    <lineage>
        <taxon>Eukaryota</taxon>
        <taxon>Metazoa</taxon>
        <taxon>Chordata</taxon>
        <taxon>Craniata</taxon>
        <taxon>Vertebrata</taxon>
        <taxon>Euteleostomi</taxon>
        <taxon>Actinopterygii</taxon>
        <taxon>Neopterygii</taxon>
        <taxon>Teleostei</taxon>
        <taxon>Clupei</taxon>
        <taxon>Clupeiformes</taxon>
        <taxon>Clupeoidei</taxon>
        <taxon>Engraulidae</taxon>
        <taxon>Coilinae</taxon>
        <taxon>Coilia</taxon>
    </lineage>
</organism>
<evidence type="ECO:0000259" key="11">
    <source>
        <dbReference type="Pfam" id="PF00850"/>
    </source>
</evidence>
<evidence type="ECO:0000313" key="12">
    <source>
        <dbReference type="EMBL" id="KAL2081543.1"/>
    </source>
</evidence>
<keyword evidence="13" id="KW-1185">Reference proteome</keyword>
<keyword evidence="6" id="KW-0156">Chromatin regulator</keyword>
<evidence type="ECO:0000256" key="10">
    <source>
        <dbReference type="SAM" id="MobiDB-lite"/>
    </source>
</evidence>
<dbReference type="PANTHER" id="PTHR45364:SF13">
    <property type="entry name" value="HISTONE DEACETYLASE"/>
    <property type="match status" value="1"/>
</dbReference>
<evidence type="ECO:0000256" key="1">
    <source>
        <dbReference type="ARBA" id="ARBA00004123"/>
    </source>
</evidence>
<dbReference type="AlphaFoldDB" id="A0ABD1J6F4"/>
<name>A0ABD1J6F4_9TELE</name>
<evidence type="ECO:0000256" key="9">
    <source>
        <dbReference type="ARBA" id="ARBA00023242"/>
    </source>
</evidence>
<feature type="compositionally biased region" description="Basic and acidic residues" evidence="10">
    <location>
        <begin position="7"/>
        <end position="29"/>
    </location>
</feature>
<dbReference type="Gene3D" id="3.40.800.20">
    <property type="entry name" value="Histone deacetylase domain"/>
    <property type="match status" value="1"/>
</dbReference>
<evidence type="ECO:0000313" key="13">
    <source>
        <dbReference type="Proteomes" id="UP001591681"/>
    </source>
</evidence>
<evidence type="ECO:0000256" key="3">
    <source>
        <dbReference type="ARBA" id="ARBA00012111"/>
    </source>
</evidence>
<dbReference type="PANTHER" id="PTHR45364">
    <property type="entry name" value="HISTONE DEACETYLASE 9-RELATED"/>
    <property type="match status" value="1"/>
</dbReference>
<comment type="subcellular location">
    <subcellularLocation>
        <location evidence="1">Nucleus</location>
    </subcellularLocation>
</comment>
<comment type="similarity">
    <text evidence="2">Belongs to the histone deacetylase family. HD type 2 subfamily.</text>
</comment>
<accession>A0ABD1J6F4</accession>
<keyword evidence="4" id="KW-0678">Repressor</keyword>
<keyword evidence="8" id="KW-0804">Transcription</keyword>
<keyword evidence="9" id="KW-0539">Nucleus</keyword>
<evidence type="ECO:0000256" key="8">
    <source>
        <dbReference type="ARBA" id="ARBA00023163"/>
    </source>
</evidence>
<sequence>MMAKPSEPSRQHESHPEETEEELREHQALAEEGGLAGARAITVTIKQEPPDPQDEELQQRERQAEQELIFRQQALLLEQQRIHQLRNYQASMEAAGLSVTFAGHRPLSRAQSSPASATFPIVVQEPPTKPRFTTGLVYDTLMQKHQCMCGNTNTHPEHAGRIQSIWSRLQETGLRGKCECIRGRKATLEELQTVHSEAHVLLYGTNPLRQKLDSSVTPMFVRLPCGGIGVDSDTIWNEVHSSSAARLAVGSVVELVFKVASGELKVSFLFSSLPLFLLLFSSSFKLKGHQNMTVKC</sequence>
<keyword evidence="7" id="KW-0805">Transcription regulation</keyword>
<evidence type="ECO:0000256" key="4">
    <source>
        <dbReference type="ARBA" id="ARBA00022491"/>
    </source>
</evidence>
<keyword evidence="5" id="KW-0378">Hydrolase</keyword>
<dbReference type="GO" id="GO:0141221">
    <property type="term" value="F:histone deacetylase activity, hydrolytic mechanism"/>
    <property type="evidence" value="ECO:0007669"/>
    <property type="project" value="UniProtKB-EC"/>
</dbReference>
<evidence type="ECO:0000256" key="5">
    <source>
        <dbReference type="ARBA" id="ARBA00022801"/>
    </source>
</evidence>
<evidence type="ECO:0000256" key="6">
    <source>
        <dbReference type="ARBA" id="ARBA00022853"/>
    </source>
</evidence>
<dbReference type="InterPro" id="IPR037138">
    <property type="entry name" value="His_deacetylse_dom_sf"/>
</dbReference>
<proteinExistence type="inferred from homology"/>
<dbReference type="Pfam" id="PF00850">
    <property type="entry name" value="Hist_deacetyl"/>
    <property type="match status" value="1"/>
</dbReference>
<dbReference type="GO" id="GO:0005634">
    <property type="term" value="C:nucleus"/>
    <property type="evidence" value="ECO:0007669"/>
    <property type="project" value="UniProtKB-SubCell"/>
</dbReference>
<protein>
    <recommendedName>
        <fullName evidence="3">histone deacetylase</fullName>
        <ecNumber evidence="3">3.5.1.98</ecNumber>
    </recommendedName>
</protein>
<dbReference type="InterPro" id="IPR023696">
    <property type="entry name" value="Ureohydrolase_dom_sf"/>
</dbReference>
<dbReference type="InterPro" id="IPR023801">
    <property type="entry name" value="His_deacetylse_dom"/>
</dbReference>
<dbReference type="Proteomes" id="UP001591681">
    <property type="component" value="Unassembled WGS sequence"/>
</dbReference>
<reference evidence="12 13" key="1">
    <citation type="submission" date="2024-09" db="EMBL/GenBank/DDBJ databases">
        <title>A chromosome-level genome assembly of Gray's grenadier anchovy, Coilia grayii.</title>
        <authorList>
            <person name="Fu Z."/>
        </authorList>
    </citation>
    <scope>NUCLEOTIDE SEQUENCE [LARGE SCALE GENOMIC DNA]</scope>
    <source>
        <strain evidence="12">G4</strain>
        <tissue evidence="12">Muscle</tissue>
    </source>
</reference>
<evidence type="ECO:0000256" key="7">
    <source>
        <dbReference type="ARBA" id="ARBA00023015"/>
    </source>
</evidence>
<dbReference type="EMBL" id="JBHFQA010000020">
    <property type="protein sequence ID" value="KAL2081543.1"/>
    <property type="molecule type" value="Genomic_DNA"/>
</dbReference>